<comment type="similarity">
    <text evidence="9">Belongs to the ABC transporter superfamily. ABCB family. Heavy Metal importer (TC 3.A.1.210) subfamily.</text>
</comment>
<comment type="subcellular location">
    <subcellularLocation>
        <location evidence="1">Cell membrane</location>
        <topology evidence="1">Multi-pass membrane protein</topology>
    </subcellularLocation>
</comment>
<dbReference type="InterPro" id="IPR011527">
    <property type="entry name" value="ABC1_TM_dom"/>
</dbReference>
<dbReference type="PROSITE" id="PS50929">
    <property type="entry name" value="ABC_TM1F"/>
    <property type="match status" value="1"/>
</dbReference>
<feature type="domain" description="ABC transporter" evidence="11">
    <location>
        <begin position="206"/>
        <end position="442"/>
    </location>
</feature>
<keyword evidence="3" id="KW-1003">Cell membrane</keyword>
<dbReference type="SMART" id="SM00382">
    <property type="entry name" value="AAA"/>
    <property type="match status" value="1"/>
</dbReference>
<dbReference type="GO" id="GO:0020037">
    <property type="term" value="F:heme binding"/>
    <property type="evidence" value="ECO:0007669"/>
    <property type="project" value="TreeGrafter"/>
</dbReference>
<dbReference type="InterPro" id="IPR017871">
    <property type="entry name" value="ABC_transporter-like_CS"/>
</dbReference>
<reference evidence="13 14" key="1">
    <citation type="submission" date="2015-09" db="EMBL/GenBank/DDBJ databases">
        <title>Draft genome of the parasitic nematode Teladorsagia circumcincta isolate WARC Sus (inbred).</title>
        <authorList>
            <person name="Mitreva M."/>
        </authorList>
    </citation>
    <scope>NUCLEOTIDE SEQUENCE [LARGE SCALE GENOMIC DNA]</scope>
    <source>
        <strain evidence="13 14">S</strain>
    </source>
</reference>
<keyword evidence="4 10" id="KW-0812">Transmembrane</keyword>
<dbReference type="GO" id="GO:0005774">
    <property type="term" value="C:vacuolar membrane"/>
    <property type="evidence" value="ECO:0007669"/>
    <property type="project" value="TreeGrafter"/>
</dbReference>
<dbReference type="OrthoDB" id="6500128at2759"/>
<dbReference type="Gene3D" id="3.40.50.300">
    <property type="entry name" value="P-loop containing nucleotide triphosphate hydrolases"/>
    <property type="match status" value="1"/>
</dbReference>
<dbReference type="PANTHER" id="PTHR24221">
    <property type="entry name" value="ATP-BINDING CASSETTE SUB-FAMILY B"/>
    <property type="match status" value="1"/>
</dbReference>
<feature type="transmembrane region" description="Helical" evidence="10">
    <location>
        <begin position="166"/>
        <end position="187"/>
    </location>
</feature>
<keyword evidence="6 13" id="KW-0067">ATP-binding</keyword>
<evidence type="ECO:0000256" key="6">
    <source>
        <dbReference type="ARBA" id="ARBA00022840"/>
    </source>
</evidence>
<dbReference type="FunFam" id="3.40.50.300:FF:000221">
    <property type="entry name" value="Multidrug ABC transporter ATP-binding protein"/>
    <property type="match status" value="1"/>
</dbReference>
<dbReference type="PROSITE" id="PS50893">
    <property type="entry name" value="ABC_TRANSPORTER_2"/>
    <property type="match status" value="1"/>
</dbReference>
<keyword evidence="14" id="KW-1185">Reference proteome</keyword>
<dbReference type="AlphaFoldDB" id="A0A2G9UUS3"/>
<gene>
    <name evidence="13" type="ORF">TELCIR_04115</name>
</gene>
<accession>A0A2G9UUS3</accession>
<dbReference type="GO" id="GO:0016887">
    <property type="term" value="F:ATP hydrolysis activity"/>
    <property type="evidence" value="ECO:0007669"/>
    <property type="project" value="InterPro"/>
</dbReference>
<dbReference type="InterPro" id="IPR003439">
    <property type="entry name" value="ABC_transporter-like_ATP-bd"/>
</dbReference>
<evidence type="ECO:0000256" key="4">
    <source>
        <dbReference type="ARBA" id="ARBA00022692"/>
    </source>
</evidence>
<evidence type="ECO:0000256" key="10">
    <source>
        <dbReference type="SAM" id="Phobius"/>
    </source>
</evidence>
<keyword evidence="2" id="KW-0813">Transport</keyword>
<evidence type="ECO:0000313" key="14">
    <source>
        <dbReference type="Proteomes" id="UP000230423"/>
    </source>
</evidence>
<dbReference type="PROSITE" id="PS00211">
    <property type="entry name" value="ABC_TRANSPORTER_1"/>
    <property type="match status" value="1"/>
</dbReference>
<dbReference type="SUPFAM" id="SSF52540">
    <property type="entry name" value="P-loop containing nucleoside triphosphate hydrolases"/>
    <property type="match status" value="1"/>
</dbReference>
<evidence type="ECO:0000259" key="12">
    <source>
        <dbReference type="PROSITE" id="PS50929"/>
    </source>
</evidence>
<dbReference type="Pfam" id="PF00664">
    <property type="entry name" value="ABC_membrane"/>
    <property type="match status" value="1"/>
</dbReference>
<keyword evidence="5" id="KW-0547">Nucleotide-binding</keyword>
<dbReference type="Pfam" id="PF00005">
    <property type="entry name" value="ABC_tran"/>
    <property type="match status" value="1"/>
</dbReference>
<dbReference type="InterPro" id="IPR039421">
    <property type="entry name" value="Type_1_exporter"/>
</dbReference>
<feature type="transmembrane region" description="Helical" evidence="10">
    <location>
        <begin position="24"/>
        <end position="43"/>
    </location>
</feature>
<feature type="domain" description="ABC transmembrane type-1" evidence="12">
    <location>
        <begin position="92"/>
        <end position="224"/>
    </location>
</feature>
<evidence type="ECO:0000313" key="13">
    <source>
        <dbReference type="EMBL" id="PIO73906.1"/>
    </source>
</evidence>
<name>A0A2G9UUS3_TELCI</name>
<evidence type="ECO:0000259" key="11">
    <source>
        <dbReference type="PROSITE" id="PS50893"/>
    </source>
</evidence>
<dbReference type="InterPro" id="IPR036640">
    <property type="entry name" value="ABC1_TM_sf"/>
</dbReference>
<dbReference type="GO" id="GO:0005886">
    <property type="term" value="C:plasma membrane"/>
    <property type="evidence" value="ECO:0007669"/>
    <property type="project" value="UniProtKB-SubCell"/>
</dbReference>
<dbReference type="PANTHER" id="PTHR24221:SF654">
    <property type="entry name" value="ATP-BINDING CASSETTE SUB-FAMILY B MEMBER 6"/>
    <property type="match status" value="1"/>
</dbReference>
<evidence type="ECO:0000256" key="5">
    <source>
        <dbReference type="ARBA" id="ARBA00022741"/>
    </source>
</evidence>
<sequence>MESSFDDFDKCRSGWPIRPGCDHLIGFGIYTALAIFNLMLACMPRGISYQRVGGAVCTFALSVTAMASFSENWTRPPGNGQRHQFSEQHSEVAMTIYVTEWRTKFRRDMNEKENASSAIATDSLLNYETVKYYGNEMYEVDRFRVAIERFQLAEWRSNASLALLNFLQNGTIGLGMTAGSILVAYLVTVDHELTVGDYVLFTTYILQLYSPLNFFGTVYRFLDGPCNKALREDAVMLVEVGPSGGGKSTLIRLLFRLFECPEGTIFFDGKDVRHLKLVSLRKQIGIVPQDTVLFNDTIRYNIRFGRPSATDEEVYEAAKAAMIHDKIMTLPEGYETMVGERGLKLSGGEKQRVAIARTILKKPQFIFLDEATSALDTNTERAIQRCLEELCASRTGVVVAHRLSTIVNVDCIMVLQHGRIVERGRHAELLAAKGVYYQMWESQNASQSDESNA</sequence>
<evidence type="ECO:0000256" key="8">
    <source>
        <dbReference type="ARBA" id="ARBA00023136"/>
    </source>
</evidence>
<organism evidence="13 14">
    <name type="scientific">Teladorsagia circumcincta</name>
    <name type="common">Brown stomach worm</name>
    <name type="synonym">Ostertagia circumcincta</name>
    <dbReference type="NCBI Taxonomy" id="45464"/>
    <lineage>
        <taxon>Eukaryota</taxon>
        <taxon>Metazoa</taxon>
        <taxon>Ecdysozoa</taxon>
        <taxon>Nematoda</taxon>
        <taxon>Chromadorea</taxon>
        <taxon>Rhabditida</taxon>
        <taxon>Rhabditina</taxon>
        <taxon>Rhabditomorpha</taxon>
        <taxon>Strongyloidea</taxon>
        <taxon>Trichostrongylidae</taxon>
        <taxon>Teladorsagia</taxon>
    </lineage>
</organism>
<dbReference type="GO" id="GO:0005524">
    <property type="term" value="F:ATP binding"/>
    <property type="evidence" value="ECO:0007669"/>
    <property type="project" value="UniProtKB-KW"/>
</dbReference>
<dbReference type="SUPFAM" id="SSF90123">
    <property type="entry name" value="ABC transporter transmembrane region"/>
    <property type="match status" value="1"/>
</dbReference>
<evidence type="ECO:0000256" key="3">
    <source>
        <dbReference type="ARBA" id="ARBA00022475"/>
    </source>
</evidence>
<dbReference type="InterPro" id="IPR003593">
    <property type="entry name" value="AAA+_ATPase"/>
</dbReference>
<evidence type="ECO:0000256" key="7">
    <source>
        <dbReference type="ARBA" id="ARBA00022989"/>
    </source>
</evidence>
<dbReference type="GO" id="GO:0015439">
    <property type="term" value="F:ABC-type heme transporter activity"/>
    <property type="evidence" value="ECO:0007669"/>
    <property type="project" value="TreeGrafter"/>
</dbReference>
<dbReference type="Gene3D" id="1.20.1560.10">
    <property type="entry name" value="ABC transporter type 1, transmembrane domain"/>
    <property type="match status" value="1"/>
</dbReference>
<dbReference type="InterPro" id="IPR027417">
    <property type="entry name" value="P-loop_NTPase"/>
</dbReference>
<keyword evidence="8 10" id="KW-0472">Membrane</keyword>
<evidence type="ECO:0000256" key="1">
    <source>
        <dbReference type="ARBA" id="ARBA00004651"/>
    </source>
</evidence>
<keyword evidence="7 10" id="KW-1133">Transmembrane helix</keyword>
<dbReference type="EMBL" id="KZ345366">
    <property type="protein sequence ID" value="PIO73906.1"/>
    <property type="molecule type" value="Genomic_DNA"/>
</dbReference>
<evidence type="ECO:0000256" key="2">
    <source>
        <dbReference type="ARBA" id="ARBA00022448"/>
    </source>
</evidence>
<protein>
    <submittedName>
        <fullName evidence="13">ABC transporter, ATP-binding protein</fullName>
    </submittedName>
</protein>
<feature type="transmembrane region" description="Helical" evidence="10">
    <location>
        <begin position="199"/>
        <end position="222"/>
    </location>
</feature>
<evidence type="ECO:0000256" key="9">
    <source>
        <dbReference type="ARBA" id="ARBA00024363"/>
    </source>
</evidence>
<dbReference type="Proteomes" id="UP000230423">
    <property type="component" value="Unassembled WGS sequence"/>
</dbReference>
<proteinExistence type="inferred from homology"/>